<comment type="catalytic activity">
    <reaction evidence="1">
        <text>[E2 ubiquitin-conjugating enzyme]-S-ubiquitinyl-L-cysteine + [acceptor protein]-L-lysine = [E2 ubiquitin-conjugating enzyme]-L-cysteine + [acceptor protein]-N(6)-ubiquitinyl-L-lysine.</text>
        <dbReference type="EC" id="2.3.2.31"/>
    </reaction>
</comment>
<dbReference type="EC" id="2.3.2.31" evidence="4"/>
<feature type="domain" description="RING-type" evidence="11">
    <location>
        <begin position="119"/>
        <end position="326"/>
    </location>
</feature>
<evidence type="ECO:0000259" key="11">
    <source>
        <dbReference type="PROSITE" id="PS51873"/>
    </source>
</evidence>
<dbReference type="SMART" id="SM00647">
    <property type="entry name" value="IBR"/>
    <property type="match status" value="1"/>
</dbReference>
<accession>A0ABM0VKR7</accession>
<evidence type="ECO:0000256" key="3">
    <source>
        <dbReference type="ARBA" id="ARBA00004906"/>
    </source>
</evidence>
<keyword evidence="6" id="KW-0479">Metal-binding</keyword>
<keyword evidence="8" id="KW-0863">Zinc-finger</keyword>
<evidence type="ECO:0000256" key="6">
    <source>
        <dbReference type="ARBA" id="ARBA00022723"/>
    </source>
</evidence>
<evidence type="ECO:0000256" key="8">
    <source>
        <dbReference type="ARBA" id="ARBA00022771"/>
    </source>
</evidence>
<organism evidence="12 13">
    <name type="scientific">Camelina sativa</name>
    <name type="common">False flax</name>
    <name type="synonym">Myagrum sativum</name>
    <dbReference type="NCBI Taxonomy" id="90675"/>
    <lineage>
        <taxon>Eukaryota</taxon>
        <taxon>Viridiplantae</taxon>
        <taxon>Streptophyta</taxon>
        <taxon>Embryophyta</taxon>
        <taxon>Tracheophyta</taxon>
        <taxon>Spermatophyta</taxon>
        <taxon>Magnoliopsida</taxon>
        <taxon>eudicotyledons</taxon>
        <taxon>Gunneridae</taxon>
        <taxon>Pentapetalae</taxon>
        <taxon>rosids</taxon>
        <taxon>malvids</taxon>
        <taxon>Brassicales</taxon>
        <taxon>Brassicaceae</taxon>
        <taxon>Camelineae</taxon>
        <taxon>Camelina</taxon>
    </lineage>
</organism>
<keyword evidence="10" id="KW-0862">Zinc</keyword>
<keyword evidence="7" id="KW-0677">Repeat</keyword>
<evidence type="ECO:0000256" key="4">
    <source>
        <dbReference type="ARBA" id="ARBA00012251"/>
    </source>
</evidence>
<protein>
    <recommendedName>
        <fullName evidence="4">RBR-type E3 ubiquitin transferase</fullName>
        <ecNumber evidence="4">2.3.2.31</ecNumber>
    </recommendedName>
</protein>
<evidence type="ECO:0000313" key="12">
    <source>
        <dbReference type="Proteomes" id="UP000694864"/>
    </source>
</evidence>
<name>A0ABM0VKR7_CAMSA</name>
<reference evidence="13" key="2">
    <citation type="submission" date="2025-08" db="UniProtKB">
        <authorList>
            <consortium name="RefSeq"/>
        </authorList>
    </citation>
    <scope>IDENTIFICATION</scope>
    <source>
        <tissue evidence="13">Leaf</tissue>
    </source>
</reference>
<comment type="pathway">
    <text evidence="3">Protein modification; protein ubiquitination.</text>
</comment>
<dbReference type="InterPro" id="IPR013083">
    <property type="entry name" value="Znf_RING/FYVE/PHD"/>
</dbReference>
<keyword evidence="9" id="KW-0833">Ubl conjugation pathway</keyword>
<dbReference type="PANTHER" id="PTHR11685">
    <property type="entry name" value="RBR FAMILY RING FINGER AND IBR DOMAIN-CONTAINING"/>
    <property type="match status" value="1"/>
</dbReference>
<dbReference type="Gene3D" id="3.30.40.10">
    <property type="entry name" value="Zinc/RING finger domain, C3HC4 (zinc finger)"/>
    <property type="match status" value="1"/>
</dbReference>
<dbReference type="Pfam" id="PF01485">
    <property type="entry name" value="IBR"/>
    <property type="match status" value="1"/>
</dbReference>
<dbReference type="RefSeq" id="XP_010457698.1">
    <property type="nucleotide sequence ID" value="XM_010459396.2"/>
</dbReference>
<evidence type="ECO:0000256" key="1">
    <source>
        <dbReference type="ARBA" id="ARBA00001798"/>
    </source>
</evidence>
<comment type="cofactor">
    <cofactor evidence="2">
        <name>Zn(2+)</name>
        <dbReference type="ChEBI" id="CHEBI:29105"/>
    </cofactor>
</comment>
<sequence>MGKYSLVKSLGELEIRSEPEAGDSYVDAALEDGGQTTEETSSVQRRYATVLTDEDIRELMKIDIQRVSEFTSLSKAEATLVLSHLSWDVNDICEQWSVDAKRIRETVGLLELDPPSDDDEFVFGVCGHSPPPHENFASASCGHRICTLCWTSHINEIINENLATEWNLTLKCPVPVGLHASCTASVGQDMIERFASEKDKYKYNQQLLRSYVDSNKTMKWHFIRGSSYAIDFGPDSENSSVSCLRLLRFCWNCKEDAHSPLDCTTAANWIQEITVPCPKCQLRIQRNQDYSLKMKCLPCNYEFCWYSHADWIAHGEDDLYICDFYAVSSDQIGEMAESAADSRYKDCYENWKSNESLMVKAEANLQNLDTLIENLSNTQLPTKPQFKFILEAGLQIIECTRFLKWTYVYGYYLGEDEVGKQNLLKQMQVDVKSLLGKLDDCVKTDLLSLLDAEGPSESFHLFRIKLTQLTSTARAHCENLVGVIENGLASD</sequence>
<reference evidence="12" key="1">
    <citation type="journal article" date="2014" name="Nat. Commun.">
        <title>The emerging biofuel crop Camelina sativa retains a highly undifferentiated hexaploid genome structure.</title>
        <authorList>
            <person name="Kagale S."/>
            <person name="Koh C."/>
            <person name="Nixon J."/>
            <person name="Bollina V."/>
            <person name="Clarke W.E."/>
            <person name="Tuteja R."/>
            <person name="Spillane C."/>
            <person name="Robinson S.J."/>
            <person name="Links M.G."/>
            <person name="Clarke C."/>
            <person name="Higgins E.E."/>
            <person name="Huebert T."/>
            <person name="Sharpe A.G."/>
            <person name="Parkin I.A."/>
        </authorList>
    </citation>
    <scope>NUCLEOTIDE SEQUENCE [LARGE SCALE GENOMIC DNA]</scope>
    <source>
        <strain evidence="12">cv. DH55</strain>
    </source>
</reference>
<evidence type="ECO:0000256" key="10">
    <source>
        <dbReference type="ARBA" id="ARBA00022833"/>
    </source>
</evidence>
<dbReference type="Pfam" id="PF22191">
    <property type="entry name" value="IBR_1"/>
    <property type="match status" value="1"/>
</dbReference>
<evidence type="ECO:0000256" key="7">
    <source>
        <dbReference type="ARBA" id="ARBA00022737"/>
    </source>
</evidence>
<dbReference type="InterPro" id="IPR044066">
    <property type="entry name" value="TRIAD_supradom"/>
</dbReference>
<dbReference type="PROSITE" id="PS51873">
    <property type="entry name" value="TRIAD"/>
    <property type="match status" value="1"/>
</dbReference>
<keyword evidence="12" id="KW-1185">Reference proteome</keyword>
<evidence type="ECO:0000256" key="5">
    <source>
        <dbReference type="ARBA" id="ARBA00022679"/>
    </source>
</evidence>
<dbReference type="InterPro" id="IPR031127">
    <property type="entry name" value="E3_UB_ligase_RBR"/>
</dbReference>
<dbReference type="Gene3D" id="1.20.120.1750">
    <property type="match status" value="1"/>
</dbReference>
<dbReference type="SUPFAM" id="SSF57850">
    <property type="entry name" value="RING/U-box"/>
    <property type="match status" value="2"/>
</dbReference>
<proteinExistence type="predicted"/>
<evidence type="ECO:0000313" key="13">
    <source>
        <dbReference type="RefSeq" id="XP_010457698.1"/>
    </source>
</evidence>
<dbReference type="InterPro" id="IPR002867">
    <property type="entry name" value="IBR_dom"/>
</dbReference>
<keyword evidence="5" id="KW-0808">Transferase</keyword>
<dbReference type="CDD" id="cd20346">
    <property type="entry name" value="BRcat_RBR_ANKIB1"/>
    <property type="match status" value="1"/>
</dbReference>
<evidence type="ECO:0000256" key="9">
    <source>
        <dbReference type="ARBA" id="ARBA00022786"/>
    </source>
</evidence>
<dbReference type="GeneID" id="104739136"/>
<evidence type="ECO:0000256" key="2">
    <source>
        <dbReference type="ARBA" id="ARBA00001947"/>
    </source>
</evidence>
<dbReference type="Proteomes" id="UP000694864">
    <property type="component" value="Chromosome 14"/>
</dbReference>
<gene>
    <name evidence="13" type="primary">LOC104739136</name>
</gene>